<dbReference type="GO" id="GO:0000785">
    <property type="term" value="C:chromatin"/>
    <property type="evidence" value="ECO:0007669"/>
    <property type="project" value="TreeGrafter"/>
</dbReference>
<dbReference type="GO" id="GO:0003714">
    <property type="term" value="F:transcription corepressor activity"/>
    <property type="evidence" value="ECO:0007669"/>
    <property type="project" value="InterPro"/>
</dbReference>
<accession>A0A0E0BVW9</accession>
<keyword evidence="5" id="KW-0804">Transcription</keyword>
<keyword evidence="4" id="KW-0805">Transcription regulation</keyword>
<dbReference type="FunFam" id="1.20.1160.11:FF:000001">
    <property type="entry name" value="Paired amphipathic helix protein Sin3"/>
    <property type="match status" value="1"/>
</dbReference>
<evidence type="ECO:0000256" key="8">
    <source>
        <dbReference type="SAM" id="Coils"/>
    </source>
</evidence>
<feature type="region of interest" description="Disordered" evidence="9">
    <location>
        <begin position="133"/>
        <end position="184"/>
    </location>
</feature>
<feature type="region of interest" description="Disordered" evidence="9">
    <location>
        <begin position="334"/>
        <end position="441"/>
    </location>
</feature>
<feature type="compositionally biased region" description="Acidic residues" evidence="9">
    <location>
        <begin position="1138"/>
        <end position="1150"/>
    </location>
</feature>
<dbReference type="Pfam" id="PF08295">
    <property type="entry name" value="Sin3_corepress"/>
    <property type="match status" value="1"/>
</dbReference>
<dbReference type="InterPro" id="IPR003822">
    <property type="entry name" value="PAH"/>
</dbReference>
<reference evidence="11" key="2">
    <citation type="submission" date="2018-05" db="EMBL/GenBank/DDBJ databases">
        <title>OmerRS3 (Oryza meridionalis Reference Sequence Version 3).</title>
        <authorList>
            <person name="Zhang J."/>
            <person name="Kudrna D."/>
            <person name="Lee S."/>
            <person name="Talag J."/>
            <person name="Welchert J."/>
            <person name="Wing R.A."/>
        </authorList>
    </citation>
    <scope>NUCLEOTIDE SEQUENCE [LARGE SCALE GENOMIC DNA]</scope>
    <source>
        <strain evidence="11">cv. OR44</strain>
    </source>
</reference>
<organism evidence="11">
    <name type="scientific">Oryza meridionalis</name>
    <dbReference type="NCBI Taxonomy" id="40149"/>
    <lineage>
        <taxon>Eukaryota</taxon>
        <taxon>Viridiplantae</taxon>
        <taxon>Streptophyta</taxon>
        <taxon>Embryophyta</taxon>
        <taxon>Tracheophyta</taxon>
        <taxon>Spermatophyta</taxon>
        <taxon>Magnoliopsida</taxon>
        <taxon>Liliopsida</taxon>
        <taxon>Poales</taxon>
        <taxon>Poaceae</taxon>
        <taxon>BOP clade</taxon>
        <taxon>Oryzoideae</taxon>
        <taxon>Oryzeae</taxon>
        <taxon>Oryzinae</taxon>
        <taxon>Oryza</taxon>
    </lineage>
</organism>
<evidence type="ECO:0000259" key="10">
    <source>
        <dbReference type="SMART" id="SM00761"/>
    </source>
</evidence>
<feature type="region of interest" description="Disordered" evidence="9">
    <location>
        <begin position="954"/>
        <end position="1218"/>
    </location>
</feature>
<feature type="compositionally biased region" description="Acidic residues" evidence="9">
    <location>
        <begin position="1185"/>
        <end position="1196"/>
    </location>
</feature>
<name>A0A0E0BVW9_9ORYZ</name>
<feature type="compositionally biased region" description="Basic residues" evidence="9">
    <location>
        <begin position="67"/>
        <end position="76"/>
    </location>
</feature>
<evidence type="ECO:0000256" key="7">
    <source>
        <dbReference type="PROSITE-ProRule" id="PRU00810"/>
    </source>
</evidence>
<dbReference type="Proteomes" id="UP000008021">
    <property type="component" value="Chromosome 1"/>
</dbReference>
<evidence type="ECO:0000313" key="11">
    <source>
        <dbReference type="EnsemblPlants" id="OMERI01G00130.1"/>
    </source>
</evidence>
<dbReference type="FunFam" id="1.20.1160.11:FF:000003">
    <property type="entry name" value="Paired amphipathic helix SIN3-like protein"/>
    <property type="match status" value="1"/>
</dbReference>
<reference evidence="11" key="1">
    <citation type="submission" date="2015-04" db="UniProtKB">
        <authorList>
            <consortium name="EnsemblPlants"/>
        </authorList>
    </citation>
    <scope>IDENTIFICATION</scope>
</reference>
<evidence type="ECO:0000256" key="1">
    <source>
        <dbReference type="ARBA" id="ARBA00004123"/>
    </source>
</evidence>
<dbReference type="PANTHER" id="PTHR12346:SF0">
    <property type="entry name" value="SIN3A, ISOFORM G"/>
    <property type="match status" value="1"/>
</dbReference>
<keyword evidence="6 7" id="KW-0539">Nucleus</keyword>
<proteinExistence type="predicted"/>
<feature type="compositionally biased region" description="Basic and acidic residues" evidence="9">
    <location>
        <begin position="394"/>
        <end position="416"/>
    </location>
</feature>
<dbReference type="PROSITE" id="PS51477">
    <property type="entry name" value="PAH"/>
    <property type="match status" value="3"/>
</dbReference>
<keyword evidence="8" id="KW-0175">Coiled coil</keyword>
<sequence>MWFATGAGQRGGTEEAASSLLFFFFASPSPRSSPILPSRVSRLAEAISRLSSPPRASPSPRAAPSSRRARGSRRSQRRADPAAVYVFRGLRGSAAAATGRLFCRKRRWGGGGGGGRESVYGGMKRARDDALMGSQLKRPNVGRSDPTAQPQHMPLGPASAAAPPPQAAAAPPAQPPTGGATAGQKLTTNDALVYLKAVKDKFQDKREKYEEFLEVMRDFKSERIDTNGVIIRVKTLFNGYPELILGFNTFLPKGYAIKLQEEKKPVDFVEAINFVNKIKNRFQHDEHVYKAFLDILNMYRKDNKSIQDVYHEVAVLFADHKDLLEEFQHFLPDTSVPPQAVAPSRPGIRRDDRTSLVPPASRNEKRDKAHPHADRESVDRPDLDHVIQRRRPKDRHDYDRGDKDGELDSKDLDIGLKRKPFPRKMEDPTSADAHHGGPLENHGILGASASLYDNKDALKSVYTQEFHFCEKVKEKLEHDAYQEFLKCLHIYSQEIITRSELKNLVNDILQQHPDLMDGFNEFLEHCENIESHVNTNYINEGQTGRIVKTEERKEGGKGTEKEPDRIEKVPAYKEAPSQKPVFSSKEKYIYKPVSELDLSNCQRCTPSYRLLPKHYPMPPAGNKTELGASVLNDHWVSVTSGSEDYSFKHMRKNQYEESLFRCEDDRFELDMLLESVNAATKRVEELIEKMQDNSLKPDSPIRIDEHLTPLNLRCIERLYGDHGLDVMDVLRKNASVALPVILTRLKQKQEEWSRCRSDFNKVWAEIYAKNYHKSLDHRSFYFKQQDTKNLSTKSLLTEIKEINEKKRKEDDVLLAIAAGNRRPIVPNMSFDYVDSNIHEDMYKIIKYSCGEVCSSSDQLDKVVRIWATFLEPILGVQPRTHGAEDADAVKPKSRTTKSGLATVGDINTTAAGAVAKHGHDENIPQEQTPPSLARMVNGVATDTQNGFHDVDRTARRAEEPSNTAVNGRVQGASPGTNEIPAVSTQNMPTERSAENIPVARTEQHGNAKANLEPTSGVNASRSSHAGNDTAAEARAGNETLPSVEGGETGRSGSTLNGGGASEGNKGRLFNEASASHNTPKVEREEGELSPNGDFEEDNFAPFEDGAVDGVSKAKEGSTGRPFQGRPGEAQPSCAEAAGENDADADDEGEESAQRSTEDSENASEGGEDASGSESGDGEECSREDHDEEEEDMDHDDQDAKAESEGEAEGTTETHDVEGGISLPLSERFLHSVKPLAKHVPTALHDRDEKSSRIFYGNDSFYVLFRLHQILYERLLSAKTNSSSAEKKWRTSKDTNPPDLYAKFISALYNLLDGSSDNTKFEDDCRSIIGTQSYVLFTLDKLIYKVVKQLQAIATDEMDNKLLQLYLYEKSRSPGRFFDLVYHENARVLLHEESIYRFECCSNPTKLSIQLMEYGHEKPEVTAVSIDPNFSSYLFNEYLSSMSDRKLSEGVFLERNKRKHSNNDEPSDSLKAMDGVKVANGLECKISCKTSKVSYVLDTEDFLFRLRKRRRLSPVGNVPEKLQASKTYAAKVQRFHRFLSKP</sequence>
<dbReference type="SMART" id="SM00761">
    <property type="entry name" value="HDAC_interact"/>
    <property type="match status" value="1"/>
</dbReference>
<dbReference type="PANTHER" id="PTHR12346">
    <property type="entry name" value="SIN3B-RELATED"/>
    <property type="match status" value="1"/>
</dbReference>
<feature type="compositionally biased region" description="Basic and acidic residues" evidence="9">
    <location>
        <begin position="362"/>
        <end position="387"/>
    </location>
</feature>
<evidence type="ECO:0000256" key="3">
    <source>
        <dbReference type="ARBA" id="ARBA00022737"/>
    </source>
</evidence>
<dbReference type="InterPro" id="IPR036600">
    <property type="entry name" value="PAH_sf"/>
</dbReference>
<feature type="compositionally biased region" description="Basic and acidic residues" evidence="9">
    <location>
        <begin position="423"/>
        <end position="437"/>
    </location>
</feature>
<comment type="subcellular location">
    <subcellularLocation>
        <location evidence="1 7">Nucleus</location>
    </subcellularLocation>
</comment>
<dbReference type="Pfam" id="PF16879">
    <property type="entry name" value="Sin3a_C"/>
    <property type="match status" value="1"/>
</dbReference>
<feature type="coiled-coil region" evidence="8">
    <location>
        <begin position="669"/>
        <end position="696"/>
    </location>
</feature>
<dbReference type="STRING" id="40149.A0A0E0BVW9"/>
<feature type="region of interest" description="Disordered" evidence="9">
    <location>
        <begin position="47"/>
        <end position="80"/>
    </location>
</feature>
<evidence type="ECO:0000256" key="9">
    <source>
        <dbReference type="SAM" id="MobiDB-lite"/>
    </source>
</evidence>
<feature type="domain" description="Histone deacetylase interacting" evidence="10">
    <location>
        <begin position="600"/>
        <end position="700"/>
    </location>
</feature>
<feature type="compositionally biased region" description="Polar residues" evidence="9">
    <location>
        <begin position="1012"/>
        <end position="1026"/>
    </location>
</feature>
<dbReference type="InterPro" id="IPR039774">
    <property type="entry name" value="Sin3-like"/>
</dbReference>
<dbReference type="SUPFAM" id="SSF47762">
    <property type="entry name" value="PAH2 domain"/>
    <property type="match status" value="3"/>
</dbReference>
<evidence type="ECO:0000256" key="4">
    <source>
        <dbReference type="ARBA" id="ARBA00023015"/>
    </source>
</evidence>
<dbReference type="InterPro" id="IPR013194">
    <property type="entry name" value="HDAC_interact_dom"/>
</dbReference>
<keyword evidence="12" id="KW-1185">Reference proteome</keyword>
<evidence type="ECO:0000256" key="2">
    <source>
        <dbReference type="ARBA" id="ARBA00022491"/>
    </source>
</evidence>
<dbReference type="Pfam" id="PF02671">
    <property type="entry name" value="PAH"/>
    <property type="match status" value="3"/>
</dbReference>
<dbReference type="FunFam" id="1.20.1160.11:FF:000002">
    <property type="entry name" value="Paired amphipathic helix protein SIN3"/>
    <property type="match status" value="1"/>
</dbReference>
<dbReference type="GO" id="GO:0000118">
    <property type="term" value="C:histone deacetylase complex"/>
    <property type="evidence" value="ECO:0007669"/>
    <property type="project" value="TreeGrafter"/>
</dbReference>
<feature type="compositionally biased region" description="Acidic residues" evidence="9">
    <location>
        <begin position="1158"/>
        <end position="1167"/>
    </location>
</feature>
<dbReference type="EnsemblPlants" id="OMERI01G00130.1">
    <property type="protein sequence ID" value="OMERI01G00130.1"/>
    <property type="gene ID" value="OMERI01G00130"/>
</dbReference>
<dbReference type="InterPro" id="IPR031693">
    <property type="entry name" value="Sin3_C"/>
</dbReference>
<evidence type="ECO:0000256" key="6">
    <source>
        <dbReference type="ARBA" id="ARBA00023242"/>
    </source>
</evidence>
<protein>
    <recommendedName>
        <fullName evidence="10">Histone deacetylase interacting domain-containing protein</fullName>
    </recommendedName>
</protein>
<keyword evidence="3" id="KW-0677">Repeat</keyword>
<dbReference type="Gramene" id="OMERI01G00130.1">
    <property type="protein sequence ID" value="OMERI01G00130.1"/>
    <property type="gene ID" value="OMERI01G00130"/>
</dbReference>
<keyword evidence="2" id="KW-0678">Repressor</keyword>
<evidence type="ECO:0000313" key="12">
    <source>
        <dbReference type="Proteomes" id="UP000008021"/>
    </source>
</evidence>
<dbReference type="Gene3D" id="1.20.1160.11">
    <property type="entry name" value="Paired amphipathic helix"/>
    <property type="match status" value="3"/>
</dbReference>
<feature type="compositionally biased region" description="Low complexity" evidence="9">
    <location>
        <begin position="48"/>
        <end position="66"/>
    </location>
</feature>
<feature type="compositionally biased region" description="Low complexity" evidence="9">
    <location>
        <begin position="156"/>
        <end position="184"/>
    </location>
</feature>
<evidence type="ECO:0000256" key="5">
    <source>
        <dbReference type="ARBA" id="ARBA00023163"/>
    </source>
</evidence>
<dbReference type="GO" id="GO:0000122">
    <property type="term" value="P:negative regulation of transcription by RNA polymerase II"/>
    <property type="evidence" value="ECO:0007669"/>
    <property type="project" value="TreeGrafter"/>
</dbReference>